<evidence type="ECO:0000313" key="1">
    <source>
        <dbReference type="EMBL" id="RUS35421.1"/>
    </source>
</evidence>
<name>A0A433R090_9FUNG</name>
<dbReference type="AlphaFoldDB" id="A0A433R090"/>
<dbReference type="SUPFAM" id="SSF53098">
    <property type="entry name" value="Ribonuclease H-like"/>
    <property type="match status" value="1"/>
</dbReference>
<dbReference type="Gene3D" id="2.40.50.730">
    <property type="match status" value="1"/>
</dbReference>
<accession>A0A433R090</accession>
<comment type="caution">
    <text evidence="1">The sequence shown here is derived from an EMBL/GenBank/DDBJ whole genome shotgun (WGS) entry which is preliminary data.</text>
</comment>
<dbReference type="EMBL" id="RBNJ01000094">
    <property type="protein sequence ID" value="RUS35421.1"/>
    <property type="molecule type" value="Genomic_DNA"/>
</dbReference>
<sequence>MPNNKQPQQFDDSKNRRIRHNSNQPPLLLHRLHWMCPQAPIINCESDELMFQQMDIRVEFCNGEEIVIMIGTTIEGYSVMCRVCGFRLYFYICAPNTVQRDNLPLLVAWLQWYGQAWNHSLGSPLQRTPLDNNW</sequence>
<gene>
    <name evidence="1" type="ORF">BC938DRAFT_483941</name>
</gene>
<protein>
    <submittedName>
        <fullName evidence="1">Uncharacterized protein</fullName>
    </submittedName>
</protein>
<reference evidence="1 2" key="1">
    <citation type="journal article" date="2018" name="New Phytol.">
        <title>Phylogenomics of Endogonaceae and evolution of mycorrhizas within Mucoromycota.</title>
        <authorList>
            <person name="Chang Y."/>
            <person name="Desiro A."/>
            <person name="Na H."/>
            <person name="Sandor L."/>
            <person name="Lipzen A."/>
            <person name="Clum A."/>
            <person name="Barry K."/>
            <person name="Grigoriev I.V."/>
            <person name="Martin F.M."/>
            <person name="Stajich J.E."/>
            <person name="Smith M.E."/>
            <person name="Bonito G."/>
            <person name="Spatafora J.W."/>
        </authorList>
    </citation>
    <scope>NUCLEOTIDE SEQUENCE [LARGE SCALE GENOMIC DNA]</scope>
    <source>
        <strain evidence="1 2">AD002</strain>
    </source>
</reference>
<dbReference type="Proteomes" id="UP000274822">
    <property type="component" value="Unassembled WGS sequence"/>
</dbReference>
<organism evidence="1 2">
    <name type="scientific">Jimgerdemannia flammicorona</name>
    <dbReference type="NCBI Taxonomy" id="994334"/>
    <lineage>
        <taxon>Eukaryota</taxon>
        <taxon>Fungi</taxon>
        <taxon>Fungi incertae sedis</taxon>
        <taxon>Mucoromycota</taxon>
        <taxon>Mucoromycotina</taxon>
        <taxon>Endogonomycetes</taxon>
        <taxon>Endogonales</taxon>
        <taxon>Endogonaceae</taxon>
        <taxon>Jimgerdemannia</taxon>
    </lineage>
</organism>
<dbReference type="InterPro" id="IPR012337">
    <property type="entry name" value="RNaseH-like_sf"/>
</dbReference>
<evidence type="ECO:0000313" key="2">
    <source>
        <dbReference type="Proteomes" id="UP000274822"/>
    </source>
</evidence>
<proteinExistence type="predicted"/>
<keyword evidence="2" id="KW-1185">Reference proteome</keyword>